<feature type="compositionally biased region" description="Polar residues" evidence="7">
    <location>
        <begin position="39"/>
        <end position="49"/>
    </location>
</feature>
<evidence type="ECO:0000256" key="4">
    <source>
        <dbReference type="ARBA" id="ARBA00022729"/>
    </source>
</evidence>
<dbReference type="Proteomes" id="UP000327013">
    <property type="component" value="Unassembled WGS sequence"/>
</dbReference>
<proteinExistence type="inferred from homology"/>
<keyword evidence="6 8" id="KW-0472">Membrane</keyword>
<feature type="transmembrane region" description="Helical" evidence="8">
    <location>
        <begin position="498"/>
        <end position="518"/>
    </location>
</feature>
<organism evidence="10 11">
    <name type="scientific">Carpinus fangiana</name>
    <dbReference type="NCBI Taxonomy" id="176857"/>
    <lineage>
        <taxon>Eukaryota</taxon>
        <taxon>Viridiplantae</taxon>
        <taxon>Streptophyta</taxon>
        <taxon>Embryophyta</taxon>
        <taxon>Tracheophyta</taxon>
        <taxon>Spermatophyta</taxon>
        <taxon>Magnoliopsida</taxon>
        <taxon>eudicotyledons</taxon>
        <taxon>Gunneridae</taxon>
        <taxon>Pentapetalae</taxon>
        <taxon>rosids</taxon>
        <taxon>fabids</taxon>
        <taxon>Fagales</taxon>
        <taxon>Betulaceae</taxon>
        <taxon>Carpinus</taxon>
    </lineage>
</organism>
<keyword evidence="5 8" id="KW-1133">Transmembrane helix</keyword>
<feature type="transmembrane region" description="Helical" evidence="8">
    <location>
        <begin position="233"/>
        <end position="255"/>
    </location>
</feature>
<dbReference type="InterPro" id="IPR010308">
    <property type="entry name" value="TRP_C"/>
</dbReference>
<feature type="compositionally biased region" description="Basic and acidic residues" evidence="7">
    <location>
        <begin position="956"/>
        <end position="965"/>
    </location>
</feature>
<protein>
    <recommendedName>
        <fullName evidence="9">ML-like domain-containing protein</fullName>
    </recommendedName>
</protein>
<feature type="region of interest" description="Disordered" evidence="7">
    <location>
        <begin position="890"/>
        <end position="1123"/>
    </location>
</feature>
<feature type="transmembrane region" description="Helical" evidence="8">
    <location>
        <begin position="364"/>
        <end position="394"/>
    </location>
</feature>
<accession>A0A5N6L1Q3</accession>
<evidence type="ECO:0000313" key="10">
    <source>
        <dbReference type="EMBL" id="KAB8532589.1"/>
    </source>
</evidence>
<evidence type="ECO:0000256" key="2">
    <source>
        <dbReference type="ARBA" id="ARBA00010642"/>
    </source>
</evidence>
<keyword evidence="4" id="KW-0732">Signal</keyword>
<comment type="caution">
    <text evidence="10">The sequence shown here is derived from an EMBL/GenBank/DDBJ whole genome shotgun (WGS) entry which is preliminary data.</text>
</comment>
<feature type="region of interest" description="Disordered" evidence="7">
    <location>
        <begin position="19"/>
        <end position="49"/>
    </location>
</feature>
<sequence length="1227" mass="132568">MASWLSNISITICENNTYPKGHASTGAREQETTQETKTDTALSTTSSPQPIRLCASGSHDPPKLQWIPLFFDAVFNETDPANNLRVTVYGNVTGQTFAEAIGAPGSDYWSDPTRTNGKITDVSQATNKLSVMDGRYNLLTYTPWASPPLEFCRQLTEGTVCPIGPVFNTSYVAPLDLPGFTQNHNFNTTYAFSTLSATIHVNSGDDDANGRPITVACVSAPITPALGSTLSNVITYLPVAILFLVALAVVCASIFSPWGSTDPFKWSSNYGRDGDLIRLVTPGFGDCLQYIQFVVLAGSLSLNYPGFFQPIVSQASWSALMFNNSFVTHGNGTPNPVDGIYVTHGKYGLRRMSQLVGMTDVDDIWAGTIIWVLVIIGVVIVVCQLGFIISWGLRKLASHTPEDLRNKNWPLTGGNFVRIVCNYFLLPIVALSFFQLINARHSPAYVVALSAVLIVALMCFAGWILRVIFKANPRSALFDDLPTVLLYGPLYNTYSDDAAPFALIPALLTFIRGIAIGAVQPSGIAQLVMLAICEVILILTLNAFRPFHSPTSMNAYHTFFSSARLAAVLLSVAFVPNLGVTEAPRGWIGYTILLLHAVVLIFGFFLNAIQTLIEVGARVLGAGGDSSTGAATRGGLVKAFGMRQLSRRARRPEFRRSMHSDAAILTQHDNDAKSQYGGRSRSISASSAILLNKPGSRDRMSGYMDQVHSAVPSADIETPVTRSTHEFPDMAGTAYSGASSGRPSLGLRSAEAAAPYYRAPRQRRTTGELVTPGARSRGSWVDGNWIQAQDDSPPQDGRDFEMVNRPFSPERTVVSPGYLREREGSDSMVNRRGDVDYAVREVDFYYGVRGPALNAQPTRKLKTGPADPVGPVSSATGWFKNIFGGKSKESGKGFEVVRSSRAPPPGFEEETSPTPFHEPYQDTPSQVQQAEPGAVLPGQRTRRRASESNSDSEDIGTARRSDHIDAPSPMNSDDEQFDGRTSYDAGRYHHSRIVSNEAPNLGPIDMGGDINIPSRMGSRATTVPSRASTRRDAPQQDAREGRIPALPKIYTGSAAVPPVGARPPPSSFVDPTQPGRRSSRVQRNAQLGSQRIPFTSNSGSNGNVDSRASSGHQARSSIGTVLSDYDVEERDALAGNQEPTGEIARHALGLPGAEETPERPASTGFVNQYRASDGLRIGGESTSSLGRSAEVGRLEDDDEVAPGRARGGKRVTMYCNYDCTAMSRPFT</sequence>
<dbReference type="SMART" id="SM01320">
    <property type="entry name" value="TRP_N"/>
    <property type="match status" value="1"/>
</dbReference>
<feature type="compositionally biased region" description="Basic and acidic residues" evidence="7">
    <location>
        <begin position="28"/>
        <end position="38"/>
    </location>
</feature>
<evidence type="ECO:0000256" key="1">
    <source>
        <dbReference type="ARBA" id="ARBA00004141"/>
    </source>
</evidence>
<dbReference type="PANTHER" id="PTHR31145:SF6">
    <property type="entry name" value="INTEGRAL MEMBRANE PROTEIN (AFU_ORTHOLOGUE AFUA_7G01610)"/>
    <property type="match status" value="1"/>
</dbReference>
<evidence type="ECO:0000256" key="6">
    <source>
        <dbReference type="ARBA" id="ARBA00023136"/>
    </source>
</evidence>
<dbReference type="GO" id="GO:0016020">
    <property type="term" value="C:membrane"/>
    <property type="evidence" value="ECO:0007669"/>
    <property type="project" value="UniProtKB-SubCell"/>
</dbReference>
<feature type="transmembrane region" description="Helical" evidence="8">
    <location>
        <begin position="443"/>
        <end position="465"/>
    </location>
</feature>
<dbReference type="InterPro" id="IPR032800">
    <property type="entry name" value="TRP_N"/>
</dbReference>
<feature type="transmembrane region" description="Helical" evidence="8">
    <location>
        <begin position="524"/>
        <end position="544"/>
    </location>
</feature>
<evidence type="ECO:0000256" key="8">
    <source>
        <dbReference type="SAM" id="Phobius"/>
    </source>
</evidence>
<dbReference type="GO" id="GO:0055085">
    <property type="term" value="P:transmembrane transport"/>
    <property type="evidence" value="ECO:0007669"/>
    <property type="project" value="TreeGrafter"/>
</dbReference>
<comment type="subcellular location">
    <subcellularLocation>
        <location evidence="1">Membrane</location>
        <topology evidence="1">Multi-pass membrane protein</topology>
    </subcellularLocation>
</comment>
<keyword evidence="11" id="KW-1185">Reference proteome</keyword>
<feature type="transmembrane region" description="Helical" evidence="8">
    <location>
        <begin position="587"/>
        <end position="609"/>
    </location>
</feature>
<evidence type="ECO:0000256" key="7">
    <source>
        <dbReference type="SAM" id="MobiDB-lite"/>
    </source>
</evidence>
<dbReference type="OrthoDB" id="5312224at2759"/>
<feature type="region of interest" description="Disordered" evidence="7">
    <location>
        <begin position="647"/>
        <end position="680"/>
    </location>
</feature>
<evidence type="ECO:0000313" key="11">
    <source>
        <dbReference type="Proteomes" id="UP000327013"/>
    </source>
</evidence>
<name>A0A5N6L1Q3_9ROSI</name>
<feature type="compositionally biased region" description="Basic and acidic residues" evidence="7">
    <location>
        <begin position="1029"/>
        <end position="1042"/>
    </location>
</feature>
<evidence type="ECO:0000256" key="5">
    <source>
        <dbReference type="ARBA" id="ARBA00022989"/>
    </source>
</evidence>
<evidence type="ECO:0000256" key="3">
    <source>
        <dbReference type="ARBA" id="ARBA00022692"/>
    </source>
</evidence>
<dbReference type="AlphaFoldDB" id="A0A5N6L1Q3"/>
<dbReference type="InterPro" id="IPR040241">
    <property type="entry name" value="TRP_Flc/Pkd2-like"/>
</dbReference>
<feature type="domain" description="ML-like" evidence="9">
    <location>
        <begin position="40"/>
        <end position="229"/>
    </location>
</feature>
<feature type="compositionally biased region" description="Polar residues" evidence="7">
    <location>
        <begin position="1081"/>
        <end position="1120"/>
    </location>
</feature>
<dbReference type="Pfam" id="PF06011">
    <property type="entry name" value="TRP"/>
    <property type="match status" value="1"/>
</dbReference>
<keyword evidence="3 8" id="KW-0812">Transmembrane</keyword>
<gene>
    <name evidence="10" type="ORF">FH972_025534</name>
</gene>
<evidence type="ECO:0000259" key="9">
    <source>
        <dbReference type="SMART" id="SM01320"/>
    </source>
</evidence>
<reference evidence="10 11" key="1">
    <citation type="submission" date="2019-06" db="EMBL/GenBank/DDBJ databases">
        <title>A chromosomal-level reference genome of Carpinus fangiana (Coryloideae, Betulaceae).</title>
        <authorList>
            <person name="Yang X."/>
            <person name="Wang Z."/>
            <person name="Zhang L."/>
            <person name="Hao G."/>
            <person name="Liu J."/>
            <person name="Yang Y."/>
        </authorList>
    </citation>
    <scope>NUCLEOTIDE SEQUENCE [LARGE SCALE GENOMIC DNA]</scope>
    <source>
        <strain evidence="10">Cfa_2016G</strain>
        <tissue evidence="10">Leaf</tissue>
    </source>
</reference>
<dbReference type="EMBL" id="VIBQ01000057">
    <property type="protein sequence ID" value="KAB8532589.1"/>
    <property type="molecule type" value="Genomic_DNA"/>
</dbReference>
<dbReference type="PANTHER" id="PTHR31145">
    <property type="entry name" value="INTEGRAL MEMBRANE PROTEIN (AFU_ORTHOLOGUE AFUA_7G01610)"/>
    <property type="match status" value="1"/>
</dbReference>
<comment type="similarity">
    <text evidence="2">Belongs to the transient receptor potential (TRP) ion channel family.</text>
</comment>
<feature type="region of interest" description="Disordered" evidence="7">
    <location>
        <begin position="1175"/>
        <end position="1206"/>
    </location>
</feature>
<feature type="transmembrane region" description="Helical" evidence="8">
    <location>
        <begin position="415"/>
        <end position="437"/>
    </location>
</feature>
<feature type="transmembrane region" description="Helical" evidence="8">
    <location>
        <begin position="556"/>
        <end position="575"/>
    </location>
</feature>